<proteinExistence type="inferred from homology"/>
<dbReference type="EC" id="6.5.1.-" evidence="8"/>
<comment type="cofactor">
    <cofactor evidence="8">
        <name>Mn(2+)</name>
        <dbReference type="ChEBI" id="CHEBI:29035"/>
    </cofactor>
    <text evidence="8">Binds 2 manganese ions per subunit.</text>
</comment>
<keyword evidence="5" id="KW-0342">GTP-binding</keyword>
<accession>A0ABU2LJG3</accession>
<comment type="subunit">
    <text evidence="8">Monomer.</text>
</comment>
<dbReference type="InterPro" id="IPR036025">
    <property type="entry name" value="RtcB-like_sf"/>
</dbReference>
<dbReference type="Gene3D" id="3.90.1860.10">
    <property type="entry name" value="tRNA-splicing ligase RtcB"/>
    <property type="match status" value="1"/>
</dbReference>
<evidence type="ECO:0000256" key="2">
    <source>
        <dbReference type="ARBA" id="ARBA00022723"/>
    </source>
</evidence>
<evidence type="ECO:0000313" key="10">
    <source>
        <dbReference type="Proteomes" id="UP001183420"/>
    </source>
</evidence>
<dbReference type="SUPFAM" id="SSF103365">
    <property type="entry name" value="Hypothetical protein PH1602"/>
    <property type="match status" value="1"/>
</dbReference>
<dbReference type="EMBL" id="JAVREM010000002">
    <property type="protein sequence ID" value="MDT0317263.1"/>
    <property type="molecule type" value="Genomic_DNA"/>
</dbReference>
<keyword evidence="6 8" id="KW-0464">Manganese</keyword>
<comment type="catalytic activity">
    <reaction evidence="7">
        <text>a 3'-end 3'-phospho-ribonucleotide-RNA + a 5'-end dephospho-ribonucleoside-RNA + GTP = a ribonucleotidyl-ribonucleotide-RNA + GMP + diphosphate</text>
        <dbReference type="Rhea" id="RHEA:68076"/>
        <dbReference type="Rhea" id="RHEA-COMP:10463"/>
        <dbReference type="Rhea" id="RHEA-COMP:13936"/>
        <dbReference type="Rhea" id="RHEA-COMP:17355"/>
        <dbReference type="ChEBI" id="CHEBI:33019"/>
        <dbReference type="ChEBI" id="CHEBI:37565"/>
        <dbReference type="ChEBI" id="CHEBI:58115"/>
        <dbReference type="ChEBI" id="CHEBI:83062"/>
        <dbReference type="ChEBI" id="CHEBI:138284"/>
        <dbReference type="ChEBI" id="CHEBI:173118"/>
        <dbReference type="EC" id="6.5.1.8"/>
    </reaction>
</comment>
<keyword evidence="10" id="KW-1185">Reference proteome</keyword>
<dbReference type="PANTHER" id="PTHR11118:SF1">
    <property type="entry name" value="RNA-SPLICING LIGASE RTCB HOMOLOG"/>
    <property type="match status" value="1"/>
</dbReference>
<evidence type="ECO:0000256" key="4">
    <source>
        <dbReference type="ARBA" id="ARBA00022800"/>
    </source>
</evidence>
<evidence type="ECO:0000256" key="7">
    <source>
        <dbReference type="ARBA" id="ARBA00047746"/>
    </source>
</evidence>
<sequence length="480" mass="50532">MTQHAERVQITEAGAYRYRIPRHGAMRVPGVVFASPELLPQAAGDQALDQVVNVAALPGVVGASYAMPDVHWGYGFPIGGVAATDVAAGGVVSPGGVGFDISCGVRLLAADCDRAEIAPRIGALLDALGRRTPRGAGRGAVWHIGRRDLDRVLREGARHAVERGHGVQRDLERCEDGGVLTEADPAAGRVGDRARERGLGQLGSLGSGNHFLEVQEVETVHDEATARAMGLVAGQVCVMIHCGSRGLGHQICTDQVRTMGRAMRRYGIEVPDRQLACVPADSPEGRDYLAAMAAAANYARANRQLLTESSRAAFAETVGHGLDLVYDISHNLAKIETHRVDGETRRLCVHRKGATRALPPGHPELPPDLAEAGQPVLIPGTMGTASYLLTGVPDGDAWHSTCHGAGRVESRHQAAREVNGGRLRAELEARGIAVRGTTARGLAEEAPGAYKDIDAVVTAAEGAGLCRRVARLVPLGVVKG</sequence>
<evidence type="ECO:0000256" key="8">
    <source>
        <dbReference type="RuleBase" id="RU371113"/>
    </source>
</evidence>
<evidence type="ECO:0000256" key="1">
    <source>
        <dbReference type="ARBA" id="ARBA00022598"/>
    </source>
</evidence>
<dbReference type="RefSeq" id="WP_311595155.1">
    <property type="nucleotide sequence ID" value="NZ_JAVREM010000002.1"/>
</dbReference>
<keyword evidence="2 8" id="KW-0479">Metal-binding</keyword>
<evidence type="ECO:0000256" key="3">
    <source>
        <dbReference type="ARBA" id="ARBA00022741"/>
    </source>
</evidence>
<dbReference type="Pfam" id="PF01139">
    <property type="entry name" value="RtcB"/>
    <property type="match status" value="1"/>
</dbReference>
<keyword evidence="1 8" id="KW-0436">Ligase</keyword>
<name>A0ABU2LJG3_9ACTN</name>
<evidence type="ECO:0000256" key="6">
    <source>
        <dbReference type="ARBA" id="ARBA00023211"/>
    </source>
</evidence>
<protein>
    <recommendedName>
        <fullName evidence="8">tRNA-splicing ligase RtcB</fullName>
        <ecNumber evidence="8">6.5.1.-</ecNumber>
    </recommendedName>
</protein>
<keyword evidence="3" id="KW-0547">Nucleotide-binding</keyword>
<comment type="similarity">
    <text evidence="8">Belongs to the RtcB family.</text>
</comment>
<evidence type="ECO:0000256" key="5">
    <source>
        <dbReference type="ARBA" id="ARBA00023134"/>
    </source>
</evidence>
<evidence type="ECO:0000313" key="9">
    <source>
        <dbReference type="EMBL" id="MDT0317263.1"/>
    </source>
</evidence>
<dbReference type="InterPro" id="IPR001233">
    <property type="entry name" value="RtcB"/>
</dbReference>
<dbReference type="PANTHER" id="PTHR11118">
    <property type="entry name" value="RNA-SPLICING LIGASE RTCB HOMOLOG"/>
    <property type="match status" value="1"/>
</dbReference>
<dbReference type="GO" id="GO:0170057">
    <property type="term" value="F:RNA ligase (GTP) activity"/>
    <property type="evidence" value="ECO:0007669"/>
    <property type="project" value="UniProtKB-EC"/>
</dbReference>
<reference evidence="10" key="1">
    <citation type="submission" date="2023-07" db="EMBL/GenBank/DDBJ databases">
        <title>30 novel species of actinomycetes from the DSMZ collection.</title>
        <authorList>
            <person name="Nouioui I."/>
        </authorList>
    </citation>
    <scope>NUCLEOTIDE SEQUENCE [LARGE SCALE GENOMIC DNA]</scope>
    <source>
        <strain evidence="10">DSM 44918</strain>
    </source>
</reference>
<keyword evidence="4" id="KW-0692">RNA repair</keyword>
<gene>
    <name evidence="8" type="primary">rtcB</name>
    <name evidence="9" type="ORF">RNC47_02785</name>
</gene>
<organism evidence="9 10">
    <name type="scientific">Streptomyces millisiae</name>
    <dbReference type="NCBI Taxonomy" id="3075542"/>
    <lineage>
        <taxon>Bacteria</taxon>
        <taxon>Bacillati</taxon>
        <taxon>Actinomycetota</taxon>
        <taxon>Actinomycetes</taxon>
        <taxon>Kitasatosporales</taxon>
        <taxon>Streptomycetaceae</taxon>
        <taxon>Streptomyces</taxon>
    </lineage>
</organism>
<comment type="caution">
    <text evidence="9">The sequence shown here is derived from an EMBL/GenBank/DDBJ whole genome shotgun (WGS) entry which is preliminary data.</text>
</comment>
<dbReference type="Proteomes" id="UP001183420">
    <property type="component" value="Unassembled WGS sequence"/>
</dbReference>